<evidence type="ECO:0000259" key="1">
    <source>
        <dbReference type="Pfam" id="PF03625"/>
    </source>
</evidence>
<dbReference type="KEGG" id="simp:C6571_06405"/>
<dbReference type="InterPro" id="IPR016796">
    <property type="entry name" value="UCP021774"/>
</dbReference>
<dbReference type="Gene3D" id="3.30.310.70">
    <property type="entry name" value="TT1751-like domain"/>
    <property type="match status" value="1"/>
</dbReference>
<dbReference type="InterPro" id="IPR035923">
    <property type="entry name" value="TT1751-like_sf"/>
</dbReference>
<organism evidence="2 3">
    <name type="scientific">Simplicispira suum</name>
    <dbReference type="NCBI Taxonomy" id="2109915"/>
    <lineage>
        <taxon>Bacteria</taxon>
        <taxon>Pseudomonadati</taxon>
        <taxon>Pseudomonadota</taxon>
        <taxon>Betaproteobacteria</taxon>
        <taxon>Burkholderiales</taxon>
        <taxon>Comamonadaceae</taxon>
        <taxon>Simplicispira</taxon>
    </lineage>
</organism>
<feature type="domain" description="DUF302" evidence="1">
    <location>
        <begin position="37"/>
        <end position="100"/>
    </location>
</feature>
<reference evidence="2 3" key="1">
    <citation type="submission" date="2018-03" db="EMBL/GenBank/DDBJ databases">
        <title>Genome sequencing of Simplicispira sp.</title>
        <authorList>
            <person name="Kim S.-J."/>
            <person name="Heo J."/>
            <person name="Kwon S.-W."/>
        </authorList>
    </citation>
    <scope>NUCLEOTIDE SEQUENCE [LARGE SCALE GENOMIC DNA]</scope>
    <source>
        <strain evidence="2 3">SC1-8</strain>
    </source>
</reference>
<dbReference type="InterPro" id="IPR005180">
    <property type="entry name" value="DUF302"/>
</dbReference>
<dbReference type="PANTHER" id="PTHR38342:SF1">
    <property type="entry name" value="SLR5037 PROTEIN"/>
    <property type="match status" value="1"/>
</dbReference>
<dbReference type="PANTHER" id="PTHR38342">
    <property type="entry name" value="SLR5037 PROTEIN"/>
    <property type="match status" value="1"/>
</dbReference>
<dbReference type="PIRSF" id="PIRSF021774">
    <property type="entry name" value="UCP021774"/>
    <property type="match status" value="1"/>
</dbReference>
<name>A0A2S0MYL5_9BURK</name>
<dbReference type="Pfam" id="PF03625">
    <property type="entry name" value="DUF302"/>
    <property type="match status" value="1"/>
</dbReference>
<proteinExistence type="predicted"/>
<sequence length="137" mass="13983">MNPPYAFAITIAQPLAQAVETLRAALAAEQMGIVSEVDMQATLKAKLGIDSAPQRILGVCAPKVAHALVTAEPDIAALLPCGASALEATPGQTRVLLQDPRVILAASASQDPAVKAVLEEARVAVLRVVAALGGQAD</sequence>
<accession>A0A2S0MYL5</accession>
<evidence type="ECO:0000313" key="2">
    <source>
        <dbReference type="EMBL" id="AVO40969.1"/>
    </source>
</evidence>
<dbReference type="OrthoDB" id="9791067at2"/>
<gene>
    <name evidence="2" type="ORF">C6571_06405</name>
</gene>
<dbReference type="RefSeq" id="WP_106445955.1">
    <property type="nucleotide sequence ID" value="NZ_CP027669.1"/>
</dbReference>
<dbReference type="CDD" id="cd14797">
    <property type="entry name" value="DUF302"/>
    <property type="match status" value="1"/>
</dbReference>
<protein>
    <recommendedName>
        <fullName evidence="1">DUF302 domain-containing protein</fullName>
    </recommendedName>
</protein>
<evidence type="ECO:0000313" key="3">
    <source>
        <dbReference type="Proteomes" id="UP000239326"/>
    </source>
</evidence>
<dbReference type="AlphaFoldDB" id="A0A2S0MYL5"/>
<dbReference type="SUPFAM" id="SSF103247">
    <property type="entry name" value="TT1751-like"/>
    <property type="match status" value="1"/>
</dbReference>
<dbReference type="Proteomes" id="UP000239326">
    <property type="component" value="Chromosome"/>
</dbReference>
<dbReference type="EMBL" id="CP027669">
    <property type="protein sequence ID" value="AVO40969.1"/>
    <property type="molecule type" value="Genomic_DNA"/>
</dbReference>
<keyword evidence="3" id="KW-1185">Reference proteome</keyword>